<evidence type="ECO:0000256" key="4">
    <source>
        <dbReference type="ARBA" id="ARBA00038168"/>
    </source>
</evidence>
<organism evidence="8 9">
    <name type="scientific">Aspergillus keveii</name>
    <dbReference type="NCBI Taxonomy" id="714993"/>
    <lineage>
        <taxon>Eukaryota</taxon>
        <taxon>Fungi</taxon>
        <taxon>Dikarya</taxon>
        <taxon>Ascomycota</taxon>
        <taxon>Pezizomycotina</taxon>
        <taxon>Eurotiomycetes</taxon>
        <taxon>Eurotiomycetidae</taxon>
        <taxon>Eurotiales</taxon>
        <taxon>Aspergillaceae</taxon>
        <taxon>Aspergillus</taxon>
        <taxon>Aspergillus subgen. Nidulantes</taxon>
    </lineage>
</organism>
<keyword evidence="1 5" id="KW-0349">Heme</keyword>
<evidence type="ECO:0000313" key="8">
    <source>
        <dbReference type="EMBL" id="KAL2793337.1"/>
    </source>
</evidence>
<dbReference type="EMBL" id="JBFTWV010000059">
    <property type="protein sequence ID" value="KAL2793337.1"/>
    <property type="molecule type" value="Genomic_DNA"/>
</dbReference>
<comment type="similarity">
    <text evidence="4 5">Belongs to the cytochrome b5 family.</text>
</comment>
<proteinExistence type="inferred from homology"/>
<evidence type="ECO:0000256" key="5">
    <source>
        <dbReference type="RuleBase" id="RU362121"/>
    </source>
</evidence>
<dbReference type="PROSITE" id="PS50255">
    <property type="entry name" value="CYTOCHROME_B5_2"/>
    <property type="match status" value="1"/>
</dbReference>
<dbReference type="InterPro" id="IPR036400">
    <property type="entry name" value="Cyt_B5-like_heme/steroid_sf"/>
</dbReference>
<dbReference type="Proteomes" id="UP001610563">
    <property type="component" value="Unassembled WGS sequence"/>
</dbReference>
<evidence type="ECO:0000256" key="3">
    <source>
        <dbReference type="ARBA" id="ARBA00023004"/>
    </source>
</evidence>
<evidence type="ECO:0000259" key="7">
    <source>
        <dbReference type="PROSITE" id="PS50255"/>
    </source>
</evidence>
<reference evidence="8 9" key="1">
    <citation type="submission" date="2024-07" db="EMBL/GenBank/DDBJ databases">
        <title>Section-level genome sequencing and comparative genomics of Aspergillus sections Usti and Cavernicolus.</title>
        <authorList>
            <consortium name="Lawrence Berkeley National Laboratory"/>
            <person name="Nybo J.L."/>
            <person name="Vesth T.C."/>
            <person name="Theobald S."/>
            <person name="Frisvad J.C."/>
            <person name="Larsen T.O."/>
            <person name="Kjaerboelling I."/>
            <person name="Rothschild-Mancinelli K."/>
            <person name="Lyhne E.K."/>
            <person name="Kogle M.E."/>
            <person name="Barry K."/>
            <person name="Clum A."/>
            <person name="Na H."/>
            <person name="Ledsgaard L."/>
            <person name="Lin J."/>
            <person name="Lipzen A."/>
            <person name="Kuo A."/>
            <person name="Riley R."/>
            <person name="Mondo S."/>
            <person name="Labutti K."/>
            <person name="Haridas S."/>
            <person name="Pangalinan J."/>
            <person name="Salamov A.A."/>
            <person name="Simmons B.A."/>
            <person name="Magnuson J.K."/>
            <person name="Chen J."/>
            <person name="Drula E."/>
            <person name="Henrissat B."/>
            <person name="Wiebenga A."/>
            <person name="Lubbers R.J."/>
            <person name="Gomes A.C."/>
            <person name="Makela M.R."/>
            <person name="Stajich J."/>
            <person name="Grigoriev I.V."/>
            <person name="Mortensen U.H."/>
            <person name="De Vries R.P."/>
            <person name="Baker S.E."/>
            <person name="Andersen M.R."/>
        </authorList>
    </citation>
    <scope>NUCLEOTIDE SEQUENCE [LARGE SCALE GENOMIC DNA]</scope>
    <source>
        <strain evidence="8 9">CBS 209.92</strain>
    </source>
</reference>
<dbReference type="PANTHER" id="PTHR19359">
    <property type="entry name" value="CYTOCHROME B5"/>
    <property type="match status" value="1"/>
</dbReference>
<keyword evidence="3 5" id="KW-0408">Iron</keyword>
<dbReference type="SUPFAM" id="SSF55856">
    <property type="entry name" value="Cytochrome b5-like heme/steroid binding domain"/>
    <property type="match status" value="1"/>
</dbReference>
<dbReference type="PANTHER" id="PTHR19359:SF95">
    <property type="entry name" value="CYTOCHROME B5 TYPE B"/>
    <property type="match status" value="1"/>
</dbReference>
<gene>
    <name evidence="8" type="ORF">BJX66DRAFT_306290</name>
</gene>
<comment type="caution">
    <text evidence="8">The sequence shown here is derived from an EMBL/GenBank/DDBJ whole genome shotgun (WGS) entry which is preliminary data.</text>
</comment>
<feature type="domain" description="Cytochrome b5 heme-binding" evidence="7">
    <location>
        <begin position="144"/>
        <end position="217"/>
    </location>
</feature>
<feature type="region of interest" description="Disordered" evidence="6">
    <location>
        <begin position="92"/>
        <end position="111"/>
    </location>
</feature>
<dbReference type="Pfam" id="PF00173">
    <property type="entry name" value="Cyt-b5"/>
    <property type="match status" value="1"/>
</dbReference>
<dbReference type="InterPro" id="IPR001199">
    <property type="entry name" value="Cyt_B5-like_heme/steroid-bd"/>
</dbReference>
<dbReference type="Gene3D" id="3.10.120.10">
    <property type="entry name" value="Cytochrome b5-like heme/steroid binding domain"/>
    <property type="match status" value="1"/>
</dbReference>
<keyword evidence="2 5" id="KW-0479">Metal-binding</keyword>
<keyword evidence="9" id="KW-1185">Reference proteome</keyword>
<dbReference type="InterPro" id="IPR050668">
    <property type="entry name" value="Cytochrome_b5"/>
</dbReference>
<evidence type="ECO:0000313" key="9">
    <source>
        <dbReference type="Proteomes" id="UP001610563"/>
    </source>
</evidence>
<accession>A0ABR4G2T8</accession>
<dbReference type="SMART" id="SM01117">
    <property type="entry name" value="Cyt-b5"/>
    <property type="match status" value="1"/>
</dbReference>
<evidence type="ECO:0000256" key="2">
    <source>
        <dbReference type="ARBA" id="ARBA00022723"/>
    </source>
</evidence>
<dbReference type="PROSITE" id="PS00191">
    <property type="entry name" value="CYTOCHROME_B5_1"/>
    <property type="match status" value="1"/>
</dbReference>
<evidence type="ECO:0000256" key="6">
    <source>
        <dbReference type="SAM" id="MobiDB-lite"/>
    </source>
</evidence>
<sequence>MRSTADGSWEDIRSHTRGLRIRAVWGKGHCVHCLGFEFTSLSFHRFHGPERLQVKFTNIRTMGWLTLRRRAEAPALSVVSADKIGAYAEHTEDIAIDKPSSPPPQPARRQQRKFLDTTYRLADPSTPDSALPYISPNILSQLEEEYKSSTPQPNQLPIWIIINNIIYDCTNFIDSHPGGSVVISSFVGQDCSWQFWRFHSRQHLVDYGRALRVGRTEGVRNRFKEPARYVGLGAVDEGW</sequence>
<protein>
    <recommendedName>
        <fullName evidence="7">Cytochrome b5 heme-binding domain-containing protein</fullName>
    </recommendedName>
</protein>
<dbReference type="InterPro" id="IPR018506">
    <property type="entry name" value="Cyt_B5_heme-BS"/>
</dbReference>
<evidence type="ECO:0000256" key="1">
    <source>
        <dbReference type="ARBA" id="ARBA00022617"/>
    </source>
</evidence>
<name>A0ABR4G2T8_9EURO</name>